<name>A0A5J4YY11_PORPP</name>
<feature type="compositionally biased region" description="Basic and acidic residues" evidence="1">
    <location>
        <begin position="1"/>
        <end position="14"/>
    </location>
</feature>
<dbReference type="Pfam" id="PF07052">
    <property type="entry name" value="Hep_59"/>
    <property type="match status" value="1"/>
</dbReference>
<accession>A0A5J4YY11</accession>
<dbReference type="Proteomes" id="UP000324585">
    <property type="component" value="Unassembled WGS sequence"/>
</dbReference>
<proteinExistence type="predicted"/>
<dbReference type="AlphaFoldDB" id="A0A5J4YY11"/>
<feature type="region of interest" description="Disordered" evidence="1">
    <location>
        <begin position="1"/>
        <end position="32"/>
    </location>
</feature>
<protein>
    <submittedName>
        <fullName evidence="2">Uncharacterized protein</fullName>
    </submittedName>
</protein>
<dbReference type="EMBL" id="VRMN01000003">
    <property type="protein sequence ID" value="KAA8495574.1"/>
    <property type="molecule type" value="Genomic_DNA"/>
</dbReference>
<evidence type="ECO:0000256" key="1">
    <source>
        <dbReference type="SAM" id="MobiDB-lite"/>
    </source>
</evidence>
<feature type="compositionally biased region" description="Basic and acidic residues" evidence="1">
    <location>
        <begin position="51"/>
        <end position="95"/>
    </location>
</feature>
<comment type="caution">
    <text evidence="2">The sequence shown here is derived from an EMBL/GenBank/DDBJ whole genome shotgun (WGS) entry which is preliminary data.</text>
</comment>
<gene>
    <name evidence="2" type="ORF">FVE85_1729</name>
</gene>
<dbReference type="InterPro" id="IPR010756">
    <property type="entry name" value="Tls1-like"/>
</dbReference>
<organism evidence="2 3">
    <name type="scientific">Porphyridium purpureum</name>
    <name type="common">Red alga</name>
    <name type="synonym">Porphyridium cruentum</name>
    <dbReference type="NCBI Taxonomy" id="35688"/>
    <lineage>
        <taxon>Eukaryota</taxon>
        <taxon>Rhodophyta</taxon>
        <taxon>Bangiophyceae</taxon>
        <taxon>Porphyridiales</taxon>
        <taxon>Porphyridiaceae</taxon>
        <taxon>Porphyridium</taxon>
    </lineage>
</organism>
<keyword evidence="3" id="KW-1185">Reference proteome</keyword>
<sequence>MTERQGDGQHRQSAEEAEDDMDLGFRPERGGAHVLDQQMRFYVDAKMHDASGNREERWADDAEEASDKQRQQERSLYEISSHYRVEKPPVRDPERSIPVTVQEVDVPESKRR</sequence>
<evidence type="ECO:0000313" key="3">
    <source>
        <dbReference type="Proteomes" id="UP000324585"/>
    </source>
</evidence>
<evidence type="ECO:0000313" key="2">
    <source>
        <dbReference type="EMBL" id="KAA8495574.1"/>
    </source>
</evidence>
<feature type="region of interest" description="Disordered" evidence="1">
    <location>
        <begin position="51"/>
        <end position="112"/>
    </location>
</feature>
<reference evidence="3" key="1">
    <citation type="journal article" date="2019" name="Nat. Commun.">
        <title>Expansion of phycobilisome linker gene families in mesophilic red algae.</title>
        <authorList>
            <person name="Lee J."/>
            <person name="Kim D."/>
            <person name="Bhattacharya D."/>
            <person name="Yoon H.S."/>
        </authorList>
    </citation>
    <scope>NUCLEOTIDE SEQUENCE [LARGE SCALE GENOMIC DNA]</scope>
    <source>
        <strain evidence="3">CCMP 1328</strain>
    </source>
</reference>